<sequence length="123" mass="13058">MPWLYPAHHYRPRSLDKDELLTTLIKPPSDSDGDGVCARAVDARYACTTDSDCVVVKHGNCCGATDICALAHAKFTKDEICPAGSGEVGVCGFETIEGCACQDGACYGLRDGKVTSSPKEWGV</sequence>
<keyword evidence="2" id="KW-1185">Reference proteome</keyword>
<comment type="caution">
    <text evidence="1">The sequence shown here is derived from an EMBL/GenBank/DDBJ whole genome shotgun (WGS) entry which is preliminary data.</text>
</comment>
<evidence type="ECO:0000313" key="2">
    <source>
        <dbReference type="Proteomes" id="UP000224080"/>
    </source>
</evidence>
<gene>
    <name evidence="1" type="ORF">GX51_04004</name>
</gene>
<name>A0A2B7X4H6_9EURO</name>
<reference evidence="1 2" key="1">
    <citation type="submission" date="2017-10" db="EMBL/GenBank/DDBJ databases">
        <title>Comparative genomics in systemic dimorphic fungi from Ajellomycetaceae.</title>
        <authorList>
            <person name="Munoz J.F."/>
            <person name="Mcewen J.G."/>
            <person name="Clay O.K."/>
            <person name="Cuomo C.A."/>
        </authorList>
    </citation>
    <scope>NUCLEOTIDE SEQUENCE [LARGE SCALE GENOMIC DNA]</scope>
    <source>
        <strain evidence="1 2">UAMH130</strain>
    </source>
</reference>
<protein>
    <submittedName>
        <fullName evidence="1">Uncharacterized protein</fullName>
    </submittedName>
</protein>
<dbReference type="Proteomes" id="UP000224080">
    <property type="component" value="Unassembled WGS sequence"/>
</dbReference>
<dbReference type="AlphaFoldDB" id="A0A2B7X4H6"/>
<proteinExistence type="predicted"/>
<organism evidence="1 2">
    <name type="scientific">Blastomyces parvus</name>
    <dbReference type="NCBI Taxonomy" id="2060905"/>
    <lineage>
        <taxon>Eukaryota</taxon>
        <taxon>Fungi</taxon>
        <taxon>Dikarya</taxon>
        <taxon>Ascomycota</taxon>
        <taxon>Pezizomycotina</taxon>
        <taxon>Eurotiomycetes</taxon>
        <taxon>Eurotiomycetidae</taxon>
        <taxon>Onygenales</taxon>
        <taxon>Ajellomycetaceae</taxon>
        <taxon>Blastomyces</taxon>
    </lineage>
</organism>
<dbReference type="EMBL" id="PDNC01000047">
    <property type="protein sequence ID" value="PGH03578.1"/>
    <property type="molecule type" value="Genomic_DNA"/>
</dbReference>
<dbReference type="OrthoDB" id="4184693at2759"/>
<accession>A0A2B7X4H6</accession>
<evidence type="ECO:0000313" key="1">
    <source>
        <dbReference type="EMBL" id="PGH03578.1"/>
    </source>
</evidence>